<dbReference type="STRING" id="545695.TREAZ_2097"/>
<name>F5Y9G4_LEAAZ</name>
<dbReference type="OrthoDB" id="359084at2"/>
<dbReference type="HOGENOM" id="CLU_1159515_0_0_12"/>
<reference evidence="2 3" key="2">
    <citation type="journal article" date="2011" name="ISME J.">
        <title>RNA-seq reveals cooperative metabolic interactions between two termite-gut spirochete species in co-culture.</title>
        <authorList>
            <person name="Rosenthal A.Z."/>
            <person name="Matson E.G."/>
            <person name="Eldar A."/>
            <person name="Leadbetter J.R."/>
        </authorList>
    </citation>
    <scope>NUCLEOTIDE SEQUENCE [LARGE SCALE GENOMIC DNA]</scope>
    <source>
        <strain evidence="3">ATCC BAA-888 / DSM 13862 / ZAS-9</strain>
    </source>
</reference>
<dbReference type="RefSeq" id="WP_015709952.1">
    <property type="nucleotide sequence ID" value="NC_015577.1"/>
</dbReference>
<dbReference type="KEGG" id="taz:TREAZ_2097"/>
<dbReference type="AlphaFoldDB" id="F5Y9G4"/>
<keyword evidence="2" id="KW-0449">Lipoprotein</keyword>
<accession>F5Y9G4</accession>
<gene>
    <name evidence="2" type="ordered locus">TREAZ_2097</name>
</gene>
<dbReference type="PROSITE" id="PS51257">
    <property type="entry name" value="PROKAR_LIPOPROTEIN"/>
    <property type="match status" value="1"/>
</dbReference>
<sequence>MKRMISVLGMVLLIMLSSACSQLDVVGKESKTSFNAVLNAMPAQIKADEMNAGWSLSAPDGTVRFIWSEDYSRSPLHDVMLEIEARPFIDAGLDTNRLPGDIAFYDGKLMVGTKLGDNKLKYSGSATPFASYEQIVNLYRRSIGYHAAMDHYGVSIGDGNLFEWAKDMGTNDKDIVFVLNPEPFIKAGVNPGSVKGWVFDKVPVDVDGKPAQVDKFLKPFNLR</sequence>
<dbReference type="EMBL" id="CP001841">
    <property type="protein sequence ID" value="AEF81736.1"/>
    <property type="molecule type" value="Genomic_DNA"/>
</dbReference>
<feature type="chain" id="PRO_5003335783" evidence="1">
    <location>
        <begin position="24"/>
        <end position="223"/>
    </location>
</feature>
<evidence type="ECO:0000256" key="1">
    <source>
        <dbReference type="SAM" id="SignalP"/>
    </source>
</evidence>
<evidence type="ECO:0000313" key="2">
    <source>
        <dbReference type="EMBL" id="AEF81736.1"/>
    </source>
</evidence>
<dbReference type="InParanoid" id="F5Y9G4"/>
<dbReference type="Proteomes" id="UP000009222">
    <property type="component" value="Chromosome"/>
</dbReference>
<protein>
    <submittedName>
        <fullName evidence="2">Putative lipoprotein</fullName>
    </submittedName>
</protein>
<feature type="signal peptide" evidence="1">
    <location>
        <begin position="1"/>
        <end position="23"/>
    </location>
</feature>
<proteinExistence type="predicted"/>
<keyword evidence="3" id="KW-1185">Reference proteome</keyword>
<keyword evidence="1" id="KW-0732">Signal</keyword>
<organism evidence="2 3">
    <name type="scientific">Leadbettera azotonutricia (strain ATCC BAA-888 / DSM 13862 / ZAS-9)</name>
    <name type="common">Treponema azotonutricium</name>
    <dbReference type="NCBI Taxonomy" id="545695"/>
    <lineage>
        <taxon>Bacteria</taxon>
        <taxon>Pseudomonadati</taxon>
        <taxon>Spirochaetota</taxon>
        <taxon>Spirochaetia</taxon>
        <taxon>Spirochaetales</taxon>
        <taxon>Breznakiellaceae</taxon>
        <taxon>Leadbettera</taxon>
    </lineage>
</organism>
<reference evidence="3" key="1">
    <citation type="submission" date="2009-12" db="EMBL/GenBank/DDBJ databases">
        <title>Complete sequence of Treponema azotonutricium strain ZAS-9.</title>
        <authorList>
            <person name="Tetu S.G."/>
            <person name="Matson E."/>
            <person name="Ren Q."/>
            <person name="Seshadri R."/>
            <person name="Elbourne L."/>
            <person name="Hassan K.A."/>
            <person name="Durkin A."/>
            <person name="Radune D."/>
            <person name="Mohamoud Y."/>
            <person name="Shay R."/>
            <person name="Jin S."/>
            <person name="Zhang X."/>
            <person name="Lucey K."/>
            <person name="Ballor N.R."/>
            <person name="Ottesen E."/>
            <person name="Rosenthal R."/>
            <person name="Allen A."/>
            <person name="Leadbetter J.R."/>
            <person name="Paulsen I.T."/>
        </authorList>
    </citation>
    <scope>NUCLEOTIDE SEQUENCE [LARGE SCALE GENOMIC DNA]</scope>
    <source>
        <strain evidence="3">ATCC BAA-888 / DSM 13862 / ZAS-9</strain>
    </source>
</reference>
<evidence type="ECO:0000313" key="3">
    <source>
        <dbReference type="Proteomes" id="UP000009222"/>
    </source>
</evidence>
<dbReference type="eggNOG" id="ENOG502ZAHZ">
    <property type="taxonomic scope" value="Bacteria"/>
</dbReference>